<comment type="caution">
    <text evidence="2">The sequence shown here is derived from an EMBL/GenBank/DDBJ whole genome shotgun (WGS) entry which is preliminary data.</text>
</comment>
<dbReference type="Proteomes" id="UP000286934">
    <property type="component" value="Unassembled WGS sequence"/>
</dbReference>
<gene>
    <name evidence="2" type="ORF">CWE13_10860</name>
</gene>
<proteinExistence type="predicted"/>
<organism evidence="2 3">
    <name type="scientific">Aliidiomarina shirensis</name>
    <dbReference type="NCBI Taxonomy" id="1048642"/>
    <lineage>
        <taxon>Bacteria</taxon>
        <taxon>Pseudomonadati</taxon>
        <taxon>Pseudomonadota</taxon>
        <taxon>Gammaproteobacteria</taxon>
        <taxon>Alteromonadales</taxon>
        <taxon>Idiomarinaceae</taxon>
        <taxon>Aliidiomarina</taxon>
    </lineage>
</organism>
<protein>
    <submittedName>
        <fullName evidence="2">Uncharacterized protein</fullName>
    </submittedName>
</protein>
<evidence type="ECO:0000313" key="2">
    <source>
        <dbReference type="EMBL" id="RUO36028.1"/>
    </source>
</evidence>
<accession>A0A432WQI8</accession>
<keyword evidence="3" id="KW-1185">Reference proteome</keyword>
<evidence type="ECO:0000256" key="1">
    <source>
        <dbReference type="SAM" id="Coils"/>
    </source>
</evidence>
<dbReference type="AlphaFoldDB" id="A0A432WQI8"/>
<reference evidence="3" key="1">
    <citation type="journal article" date="2018" name="Front. Microbiol.">
        <title>Genome-Based Analysis Reveals the Taxonomy and Diversity of the Family Idiomarinaceae.</title>
        <authorList>
            <person name="Liu Y."/>
            <person name="Lai Q."/>
            <person name="Shao Z."/>
        </authorList>
    </citation>
    <scope>NUCLEOTIDE SEQUENCE [LARGE SCALE GENOMIC DNA]</scope>
    <source>
        <strain evidence="3">AIS</strain>
    </source>
</reference>
<sequence>MAKFVHIIYVVIISVLAILLWQESSQEVSDLNANESLVNTSLNHRVDENERNLEALVGELQAQNQSLEARVQEQERLLADLRDQAGEIAEQERNQQEAAGEQSEQTRNSVTALARAIENAQDGHLSNDDMAVRRELEPVDPSWAYPIEQNLQDFFIREEEFRHINVIDLECRTSYCEMSLELTEPGQSFNTSVLNRYLQEEDWFQNGMIMAFENPEAGTATVIIETRRKVD</sequence>
<dbReference type="OrthoDB" id="6238433at2"/>
<dbReference type="EMBL" id="PIPP01000005">
    <property type="protein sequence ID" value="RUO36028.1"/>
    <property type="molecule type" value="Genomic_DNA"/>
</dbReference>
<dbReference type="RefSeq" id="WP_126808521.1">
    <property type="nucleotide sequence ID" value="NZ_PIPP01000005.1"/>
</dbReference>
<name>A0A432WQI8_9GAMM</name>
<keyword evidence="1" id="KW-0175">Coiled coil</keyword>
<feature type="coiled-coil region" evidence="1">
    <location>
        <begin position="39"/>
        <end position="94"/>
    </location>
</feature>
<evidence type="ECO:0000313" key="3">
    <source>
        <dbReference type="Proteomes" id="UP000286934"/>
    </source>
</evidence>